<gene>
    <name evidence="7" type="ORF">M430DRAFT_100534</name>
</gene>
<reference evidence="7 8" key="1">
    <citation type="journal article" date="2018" name="New Phytol.">
        <title>Comparative genomics and transcriptomics depict ericoid mycorrhizal fungi as versatile saprotrophs and plant mutualists.</title>
        <authorList>
            <person name="Martino E."/>
            <person name="Morin E."/>
            <person name="Grelet G.A."/>
            <person name="Kuo A."/>
            <person name="Kohler A."/>
            <person name="Daghino S."/>
            <person name="Barry K.W."/>
            <person name="Cichocki N."/>
            <person name="Clum A."/>
            <person name="Dockter R.B."/>
            <person name="Hainaut M."/>
            <person name="Kuo R.C."/>
            <person name="LaButti K."/>
            <person name="Lindahl B.D."/>
            <person name="Lindquist E.A."/>
            <person name="Lipzen A."/>
            <person name="Khouja H.R."/>
            <person name="Magnuson J."/>
            <person name="Murat C."/>
            <person name="Ohm R.A."/>
            <person name="Singer S.W."/>
            <person name="Spatafora J.W."/>
            <person name="Wang M."/>
            <person name="Veneault-Fourrey C."/>
            <person name="Henrissat B."/>
            <person name="Grigoriev I.V."/>
            <person name="Martin F.M."/>
            <person name="Perotto S."/>
        </authorList>
    </citation>
    <scope>NUCLEOTIDE SEQUENCE [LARGE SCALE GENOMIC DNA]</scope>
    <source>
        <strain evidence="7 8">ATCC 22711</strain>
    </source>
</reference>
<dbReference type="RefSeq" id="XP_024721271.1">
    <property type="nucleotide sequence ID" value="XM_024860638.1"/>
</dbReference>
<evidence type="ECO:0000256" key="6">
    <source>
        <dbReference type="SAM" id="Phobius"/>
    </source>
</evidence>
<feature type="region of interest" description="Disordered" evidence="5">
    <location>
        <begin position="1"/>
        <end position="46"/>
    </location>
</feature>
<accession>A0A2T3B307</accession>
<keyword evidence="3 6" id="KW-1133">Transmembrane helix</keyword>
<keyword evidence="4 6" id="KW-0472">Membrane</keyword>
<dbReference type="Proteomes" id="UP000241818">
    <property type="component" value="Unassembled WGS sequence"/>
</dbReference>
<protein>
    <recommendedName>
        <fullName evidence="9">Cytochrome oxidase c assembly-domain-containing protein</fullName>
    </recommendedName>
</protein>
<evidence type="ECO:0000313" key="8">
    <source>
        <dbReference type="Proteomes" id="UP000241818"/>
    </source>
</evidence>
<dbReference type="AlphaFoldDB" id="A0A2T3B307"/>
<evidence type="ECO:0000256" key="4">
    <source>
        <dbReference type="ARBA" id="ARBA00023136"/>
    </source>
</evidence>
<dbReference type="InParanoid" id="A0A2T3B307"/>
<organism evidence="7 8">
    <name type="scientific">Amorphotheca resinae ATCC 22711</name>
    <dbReference type="NCBI Taxonomy" id="857342"/>
    <lineage>
        <taxon>Eukaryota</taxon>
        <taxon>Fungi</taxon>
        <taxon>Dikarya</taxon>
        <taxon>Ascomycota</taxon>
        <taxon>Pezizomycotina</taxon>
        <taxon>Leotiomycetes</taxon>
        <taxon>Helotiales</taxon>
        <taxon>Amorphothecaceae</taxon>
        <taxon>Amorphotheca</taxon>
    </lineage>
</organism>
<name>A0A2T3B307_AMORE</name>
<feature type="region of interest" description="Disordered" evidence="5">
    <location>
        <begin position="234"/>
        <end position="281"/>
    </location>
</feature>
<evidence type="ECO:0000256" key="2">
    <source>
        <dbReference type="ARBA" id="ARBA00022692"/>
    </source>
</evidence>
<keyword evidence="8" id="KW-1185">Reference proteome</keyword>
<evidence type="ECO:0000256" key="3">
    <source>
        <dbReference type="ARBA" id="ARBA00022989"/>
    </source>
</evidence>
<evidence type="ECO:0008006" key="9">
    <source>
        <dbReference type="Google" id="ProtNLM"/>
    </source>
</evidence>
<dbReference type="EMBL" id="KZ679010">
    <property type="protein sequence ID" value="PSS20001.1"/>
    <property type="molecule type" value="Genomic_DNA"/>
</dbReference>
<dbReference type="GO" id="GO:0016020">
    <property type="term" value="C:membrane"/>
    <property type="evidence" value="ECO:0007669"/>
    <property type="project" value="UniProtKB-SubCell"/>
</dbReference>
<dbReference type="OrthoDB" id="4205486at2759"/>
<feature type="transmembrane region" description="Helical" evidence="6">
    <location>
        <begin position="83"/>
        <end position="104"/>
    </location>
</feature>
<evidence type="ECO:0000256" key="5">
    <source>
        <dbReference type="SAM" id="MobiDB-lite"/>
    </source>
</evidence>
<proteinExistence type="predicted"/>
<dbReference type="GeneID" id="36568719"/>
<evidence type="ECO:0000256" key="1">
    <source>
        <dbReference type="ARBA" id="ARBA00004167"/>
    </source>
</evidence>
<comment type="subcellular location">
    <subcellularLocation>
        <location evidence="1">Membrane</location>
        <topology evidence="1">Single-pass membrane protein</topology>
    </subcellularLocation>
</comment>
<dbReference type="InterPro" id="IPR029208">
    <property type="entry name" value="COX14"/>
</dbReference>
<evidence type="ECO:0000313" key="7">
    <source>
        <dbReference type="EMBL" id="PSS20001.1"/>
    </source>
</evidence>
<keyword evidence="2 6" id="KW-0812">Transmembrane</keyword>
<feature type="compositionally biased region" description="Basic and acidic residues" evidence="5">
    <location>
        <begin position="259"/>
        <end position="268"/>
    </location>
</feature>
<dbReference type="Pfam" id="PF14880">
    <property type="entry name" value="COX14"/>
    <property type="match status" value="1"/>
</dbReference>
<sequence>MSRSAADATRFTSTTPHASAKFHPSAVKANSAPPRKPGPPGETPQEKVRRLRAAADAARNAQVSTLDKLILRGRVWADKAHRFTALSLIGATFIAGGITVYALTDMMIYNRRKRAEFFAEQKAQYDAAIHTAKEALASGTATEAQINFLNMDNAEKARVEALKAEKEQKKGIFKKGSEWLFSGLKKEEGADDAAISQATLGVEAPKEAADSLVKVEGEVMKAIDEKKMTIADKAKQAFENEKERQRTGGPLDRIGVSTDDSKSGEESPKSGGWFSFITRRS</sequence>
<feature type="compositionally biased region" description="Basic and acidic residues" evidence="5">
    <location>
        <begin position="234"/>
        <end position="246"/>
    </location>
</feature>